<protein>
    <recommendedName>
        <fullName evidence="1">Helicase C-terminal domain-containing protein</fullName>
    </recommendedName>
</protein>
<evidence type="ECO:0000313" key="3">
    <source>
        <dbReference type="Proteomes" id="UP000717624"/>
    </source>
</evidence>
<sequence length="1106" mass="129080">MTHTDEYLLSQYIVNSILEKGSGEDRDVCLIDRPRDKYFIGSLAPAVDGMFEEQSDIVSDSFFNKLSPTSMAIDGLFQPAAQSCTFEVDVRFHVYYRVYPTFDELMEQGKPELIEKFKKVPVSINGIRIPFTQKYGKITSSTDPALGERLSRAIAEVHDLIVRDPMAFKHKTKKKRFADVQTEEEYVDVIQSMDGETILPGWKPKLICEFKRHDLGPRMKLYLCNVSEDDRTERETDHYFFNCQITVHIEDGSFLPFELSMLPKDYRYDRRMYGLGQNCGVICSDDLRTLESTASPVFIQRRLVSNDTVKASFFQLSKEPLPVLKRIEEEMRKYEEEWHGFIAEASFDDSEMEACLTDLKHYSEEIERFSLGVSMIEQKPLIRKAFQLMNQTFYNIDQKRTRKFESWRLFQLVYIVMIIPDLATREYPELGSGSHGMDYVDVLWFPTGGGKTETYLGLAIFNAFFDRLRGKHAGVTSWIRFPLRLLSIQQLQRIADVYAAAELVRRQTAEIAAGESEPFSIGYFVGKQNTPNELNERMIMHWMDDPTIVEKYRIIQKCPFCHQESVIIDIEERVRRLVHKCTTDGCEGVLPLYVVDREIFRYLPTMIVGTVDKIASLGSQRRFAHIFGHANQKCKVHGYMSCGECTEDAKCIEPKEDVALYDAAPSLLIQDELHLLKESFGTFAAHYESLMDGLQQMINRSRAKVIAATATIEEYEQHVQHLYNRRPRRFPLPGYQLRRSFYARELDKPSRIFVGIMPHNRTHILAVQDLIGFFHQTIEEIRRDKQGFLQKMNFSQIKTEEQLERMLNYYETSLTYVNSRDDSSALERTIHGQLEGEMLANGYVHPLIVQSLTGQSSFKEIRDTIDRLEKPELYPDKERLNLIIATSLISHGVDIERFNYMVFYGIPRQVAEFIQSSSRVGRTHTGIVFVCFKPGRERDISYFHYFQKFIEYSDRLVEPVPINRWSKFSIEKTLPGIFMAIILQYYQPQIRHKLSKNMFFSDGIKEAILKGYIQLEDLIGRIKHIYGVRPDLTESEDFNKQVEIMTRKIWNAMKHPVEEKAPDELKRCLRFVPMDSLRDIDEEIEIFRDEASNHFQQRFSRRRRTR</sequence>
<keyword evidence="3" id="KW-1185">Reference proteome</keyword>
<comment type="caution">
    <text evidence="2">The sequence shown here is derived from an EMBL/GenBank/DDBJ whole genome shotgun (WGS) entry which is preliminary data.</text>
</comment>
<dbReference type="RefSeq" id="WP_204519538.1">
    <property type="nucleotide sequence ID" value="NZ_BAABIN010000017.1"/>
</dbReference>
<dbReference type="Gene3D" id="3.40.50.300">
    <property type="entry name" value="P-loop containing nucleotide triphosphate hydrolases"/>
    <property type="match status" value="1"/>
</dbReference>
<proteinExistence type="predicted"/>
<evidence type="ECO:0000313" key="2">
    <source>
        <dbReference type="EMBL" id="MBM7591868.1"/>
    </source>
</evidence>
<dbReference type="SUPFAM" id="SSF52540">
    <property type="entry name" value="P-loop containing nucleoside triphosphate hydrolases"/>
    <property type="match status" value="1"/>
</dbReference>
<dbReference type="CDD" id="cd18785">
    <property type="entry name" value="SF2_C"/>
    <property type="match status" value="1"/>
</dbReference>
<name>A0A938Y2B1_9BACL</name>
<dbReference type="Proteomes" id="UP000717624">
    <property type="component" value="Unassembled WGS sequence"/>
</dbReference>
<accession>A0A938Y2B1</accession>
<reference evidence="2" key="1">
    <citation type="submission" date="2021-01" db="EMBL/GenBank/DDBJ databases">
        <title>Genomic Encyclopedia of Type Strains, Phase IV (KMG-IV): sequencing the most valuable type-strain genomes for metagenomic binning, comparative biology and taxonomic classification.</title>
        <authorList>
            <person name="Goeker M."/>
        </authorList>
    </citation>
    <scope>NUCLEOTIDE SEQUENCE</scope>
    <source>
        <strain evidence="2">DSM 25523</strain>
    </source>
</reference>
<dbReference type="InterPro" id="IPR001650">
    <property type="entry name" value="Helicase_C-like"/>
</dbReference>
<dbReference type="AlphaFoldDB" id="A0A938Y2B1"/>
<organism evidence="2 3">
    <name type="scientific">Brevibacillus fulvus</name>
    <dbReference type="NCBI Taxonomy" id="1125967"/>
    <lineage>
        <taxon>Bacteria</taxon>
        <taxon>Bacillati</taxon>
        <taxon>Bacillota</taxon>
        <taxon>Bacilli</taxon>
        <taxon>Bacillales</taxon>
        <taxon>Paenibacillaceae</taxon>
        <taxon>Brevibacillus</taxon>
    </lineage>
</organism>
<evidence type="ECO:0000259" key="1">
    <source>
        <dbReference type="PROSITE" id="PS51194"/>
    </source>
</evidence>
<dbReference type="PROSITE" id="PS51194">
    <property type="entry name" value="HELICASE_CTER"/>
    <property type="match status" value="1"/>
</dbReference>
<dbReference type="InterPro" id="IPR027417">
    <property type="entry name" value="P-loop_NTPase"/>
</dbReference>
<dbReference type="EMBL" id="JAFBEB010000016">
    <property type="protein sequence ID" value="MBM7591868.1"/>
    <property type="molecule type" value="Genomic_DNA"/>
</dbReference>
<dbReference type="Pfam" id="PF00271">
    <property type="entry name" value="Helicase_C"/>
    <property type="match status" value="1"/>
</dbReference>
<gene>
    <name evidence="2" type="ORF">JOD01_003520</name>
</gene>
<dbReference type="SMART" id="SM00490">
    <property type="entry name" value="HELICc"/>
    <property type="match status" value="1"/>
</dbReference>
<feature type="domain" description="Helicase C-terminal" evidence="1">
    <location>
        <begin position="802"/>
        <end position="968"/>
    </location>
</feature>